<dbReference type="PANTHER" id="PTHR43687">
    <property type="entry name" value="ADENYLYLSULFATE REDUCTASE, BETA SUBUNIT"/>
    <property type="match status" value="1"/>
</dbReference>
<evidence type="ECO:0000256" key="1">
    <source>
        <dbReference type="ARBA" id="ARBA00022485"/>
    </source>
</evidence>
<dbReference type="InterPro" id="IPR017900">
    <property type="entry name" value="4Fe4S_Fe_S_CS"/>
</dbReference>
<dbReference type="InterPro" id="IPR050572">
    <property type="entry name" value="Fe-S_Ferredoxin"/>
</dbReference>
<dbReference type="PANTHER" id="PTHR43687:SF1">
    <property type="entry name" value="FERREDOXIN III"/>
    <property type="match status" value="1"/>
</dbReference>
<dbReference type="PROSITE" id="PS51379">
    <property type="entry name" value="4FE4S_FER_2"/>
    <property type="match status" value="2"/>
</dbReference>
<dbReference type="InterPro" id="IPR017896">
    <property type="entry name" value="4Fe4S_Fe-S-bd"/>
</dbReference>
<proteinExistence type="predicted"/>
<dbReference type="Pfam" id="PF13187">
    <property type="entry name" value="Fer4_9"/>
    <property type="match status" value="1"/>
</dbReference>
<organism evidence="6">
    <name type="scientific">marine sediment metagenome</name>
    <dbReference type="NCBI Taxonomy" id="412755"/>
    <lineage>
        <taxon>unclassified sequences</taxon>
        <taxon>metagenomes</taxon>
        <taxon>ecological metagenomes</taxon>
    </lineage>
</organism>
<reference evidence="6" key="1">
    <citation type="journal article" date="2014" name="Front. Microbiol.">
        <title>High frequency of phylogenetically diverse reductive dehalogenase-homologous genes in deep subseafloor sedimentary metagenomes.</title>
        <authorList>
            <person name="Kawai M."/>
            <person name="Futagami T."/>
            <person name="Toyoda A."/>
            <person name="Takaki Y."/>
            <person name="Nishi S."/>
            <person name="Hori S."/>
            <person name="Arai W."/>
            <person name="Tsubouchi T."/>
            <person name="Morono Y."/>
            <person name="Uchiyama I."/>
            <person name="Ito T."/>
            <person name="Fujiyama A."/>
            <person name="Inagaki F."/>
            <person name="Takami H."/>
        </authorList>
    </citation>
    <scope>NUCLEOTIDE SEQUENCE</scope>
    <source>
        <strain evidence="6">Expedition CK06-06</strain>
    </source>
</reference>
<keyword evidence="3" id="KW-0408">Iron</keyword>
<keyword evidence="4" id="KW-0411">Iron-sulfur</keyword>
<dbReference type="GO" id="GO:0046872">
    <property type="term" value="F:metal ion binding"/>
    <property type="evidence" value="ECO:0007669"/>
    <property type="project" value="UniProtKB-KW"/>
</dbReference>
<dbReference type="GO" id="GO:0051539">
    <property type="term" value="F:4 iron, 4 sulfur cluster binding"/>
    <property type="evidence" value="ECO:0007669"/>
    <property type="project" value="UniProtKB-KW"/>
</dbReference>
<feature type="domain" description="4Fe-4S ferredoxin-type" evidence="5">
    <location>
        <begin position="32"/>
        <end position="63"/>
    </location>
</feature>
<comment type="caution">
    <text evidence="6">The sequence shown here is derived from an EMBL/GenBank/DDBJ whole genome shotgun (WGS) entry which is preliminary data.</text>
</comment>
<feature type="domain" description="4Fe-4S ferredoxin-type" evidence="5">
    <location>
        <begin position="1"/>
        <end position="30"/>
    </location>
</feature>
<dbReference type="Gene3D" id="3.30.70.20">
    <property type="match status" value="1"/>
</dbReference>
<dbReference type="AlphaFoldDB" id="X1G124"/>
<protein>
    <recommendedName>
        <fullName evidence="5">4Fe-4S ferredoxin-type domain-containing protein</fullName>
    </recommendedName>
</protein>
<evidence type="ECO:0000256" key="4">
    <source>
        <dbReference type="ARBA" id="ARBA00023014"/>
    </source>
</evidence>
<gene>
    <name evidence="6" type="ORF">S03H2_22629</name>
</gene>
<name>X1G124_9ZZZZ</name>
<dbReference type="EMBL" id="BARU01012216">
    <property type="protein sequence ID" value="GAH38475.1"/>
    <property type="molecule type" value="Genomic_DNA"/>
</dbReference>
<keyword evidence="1" id="KW-0004">4Fe-4S</keyword>
<evidence type="ECO:0000259" key="5">
    <source>
        <dbReference type="PROSITE" id="PS51379"/>
    </source>
</evidence>
<evidence type="ECO:0000256" key="2">
    <source>
        <dbReference type="ARBA" id="ARBA00022723"/>
    </source>
</evidence>
<sequence>MPPIIDESKCTGCGVCVSICPQDVFFGSEKKKIPVISYPEECWHCNACVLDCPEAGAIRLRIPLPMMICHK</sequence>
<accession>X1G124</accession>
<dbReference type="PROSITE" id="PS00198">
    <property type="entry name" value="4FE4S_FER_1"/>
    <property type="match status" value="1"/>
</dbReference>
<evidence type="ECO:0000313" key="6">
    <source>
        <dbReference type="EMBL" id="GAH38475.1"/>
    </source>
</evidence>
<evidence type="ECO:0000256" key="3">
    <source>
        <dbReference type="ARBA" id="ARBA00023004"/>
    </source>
</evidence>
<dbReference type="SUPFAM" id="SSF54862">
    <property type="entry name" value="4Fe-4S ferredoxins"/>
    <property type="match status" value="1"/>
</dbReference>
<keyword evidence="2" id="KW-0479">Metal-binding</keyword>